<evidence type="ECO:0000256" key="5">
    <source>
        <dbReference type="ARBA" id="ARBA00022741"/>
    </source>
</evidence>
<dbReference type="PANTHER" id="PTHR43033">
    <property type="entry name" value="TRNA(ILE)-LYSIDINE SYNTHASE-RELATED"/>
    <property type="match status" value="1"/>
</dbReference>
<dbReference type="Gene3D" id="3.40.50.620">
    <property type="entry name" value="HUPs"/>
    <property type="match status" value="1"/>
</dbReference>
<dbReference type="Gene3D" id="1.20.59.20">
    <property type="match status" value="1"/>
</dbReference>
<dbReference type="InterPro" id="IPR012795">
    <property type="entry name" value="tRNA_Ile_lys_synt_N"/>
</dbReference>
<dbReference type="EC" id="6.3.4.19" evidence="1"/>
<evidence type="ECO:0000256" key="3">
    <source>
        <dbReference type="ARBA" id="ARBA00022598"/>
    </source>
</evidence>
<dbReference type="GO" id="GO:0005524">
    <property type="term" value="F:ATP binding"/>
    <property type="evidence" value="ECO:0007669"/>
    <property type="project" value="UniProtKB-KW"/>
</dbReference>
<feature type="domain" description="tRNA(Ile)-lysidine synthase substrate-binding" evidence="9">
    <location>
        <begin position="262"/>
        <end position="318"/>
    </location>
</feature>
<name>A0A6J6I775_9ZZZZ</name>
<keyword evidence="2" id="KW-0963">Cytoplasm</keyword>
<dbReference type="SUPFAM" id="SSF82829">
    <property type="entry name" value="MesJ substrate recognition domain-like"/>
    <property type="match status" value="1"/>
</dbReference>
<dbReference type="GO" id="GO:0008033">
    <property type="term" value="P:tRNA processing"/>
    <property type="evidence" value="ECO:0007669"/>
    <property type="project" value="UniProtKB-KW"/>
</dbReference>
<reference evidence="10" key="1">
    <citation type="submission" date="2020-05" db="EMBL/GenBank/DDBJ databases">
        <authorList>
            <person name="Chiriac C."/>
            <person name="Salcher M."/>
            <person name="Ghai R."/>
            <person name="Kavagutti S V."/>
        </authorList>
    </citation>
    <scope>NUCLEOTIDE SEQUENCE</scope>
</reference>
<dbReference type="NCBIfam" id="TIGR02432">
    <property type="entry name" value="lysidine_TilS_N"/>
    <property type="match status" value="1"/>
</dbReference>
<dbReference type="SUPFAM" id="SSF52402">
    <property type="entry name" value="Adenine nucleotide alpha hydrolases-like"/>
    <property type="match status" value="1"/>
</dbReference>
<evidence type="ECO:0000256" key="7">
    <source>
        <dbReference type="ARBA" id="ARBA00048539"/>
    </source>
</evidence>
<keyword evidence="4" id="KW-0819">tRNA processing</keyword>
<keyword evidence="6" id="KW-0067">ATP-binding</keyword>
<accession>A0A6J6I775</accession>
<keyword evidence="5" id="KW-0547">Nucleotide-binding</keyword>
<dbReference type="HAMAP" id="MF_01161">
    <property type="entry name" value="tRNA_Ile_lys_synt"/>
    <property type="match status" value="1"/>
</dbReference>
<evidence type="ECO:0000259" key="9">
    <source>
        <dbReference type="Pfam" id="PF09179"/>
    </source>
</evidence>
<evidence type="ECO:0000313" key="10">
    <source>
        <dbReference type="EMBL" id="CAB4616608.1"/>
    </source>
</evidence>
<dbReference type="Pfam" id="PF01171">
    <property type="entry name" value="ATP_bind_3"/>
    <property type="match status" value="1"/>
</dbReference>
<dbReference type="InterPro" id="IPR012094">
    <property type="entry name" value="tRNA_Ile_lys_synt"/>
</dbReference>
<comment type="catalytic activity">
    <reaction evidence="7">
        <text>cytidine(34) in tRNA(Ile2) + L-lysine + ATP = lysidine(34) in tRNA(Ile2) + AMP + diphosphate + H(+)</text>
        <dbReference type="Rhea" id="RHEA:43744"/>
        <dbReference type="Rhea" id="RHEA-COMP:10625"/>
        <dbReference type="Rhea" id="RHEA-COMP:10670"/>
        <dbReference type="ChEBI" id="CHEBI:15378"/>
        <dbReference type="ChEBI" id="CHEBI:30616"/>
        <dbReference type="ChEBI" id="CHEBI:32551"/>
        <dbReference type="ChEBI" id="CHEBI:33019"/>
        <dbReference type="ChEBI" id="CHEBI:82748"/>
        <dbReference type="ChEBI" id="CHEBI:83665"/>
        <dbReference type="ChEBI" id="CHEBI:456215"/>
        <dbReference type="EC" id="6.3.4.19"/>
    </reaction>
</comment>
<dbReference type="InterPro" id="IPR014729">
    <property type="entry name" value="Rossmann-like_a/b/a_fold"/>
</dbReference>
<dbReference type="PANTHER" id="PTHR43033:SF1">
    <property type="entry name" value="TRNA(ILE)-LYSIDINE SYNTHASE-RELATED"/>
    <property type="match status" value="1"/>
</dbReference>
<evidence type="ECO:0000256" key="2">
    <source>
        <dbReference type="ARBA" id="ARBA00022490"/>
    </source>
</evidence>
<dbReference type="GO" id="GO:0032267">
    <property type="term" value="F:tRNA(Ile)-lysidine synthase activity"/>
    <property type="evidence" value="ECO:0007669"/>
    <property type="project" value="UniProtKB-EC"/>
</dbReference>
<evidence type="ECO:0000256" key="1">
    <source>
        <dbReference type="ARBA" id="ARBA00013267"/>
    </source>
</evidence>
<dbReference type="Pfam" id="PF09179">
    <property type="entry name" value="TilS"/>
    <property type="match status" value="1"/>
</dbReference>
<protein>
    <recommendedName>
        <fullName evidence="1">tRNA(Ile)-lysidine synthetase</fullName>
        <ecNumber evidence="1">6.3.4.19</ecNumber>
    </recommendedName>
</protein>
<evidence type="ECO:0000256" key="4">
    <source>
        <dbReference type="ARBA" id="ARBA00022694"/>
    </source>
</evidence>
<dbReference type="CDD" id="cd01992">
    <property type="entry name" value="TilS_N"/>
    <property type="match status" value="1"/>
</dbReference>
<keyword evidence="3" id="KW-0436">Ligase</keyword>
<sequence>MTRRTKLTPSVADLRRAVRESFERHGVAADDLVLVACSGGPDSLALAAAVAFEAPKLELKLGAVIVDHGIQTATAEVAKKTAVTLTALGFAPVEIVKVSVGTEGGLEAAARSARYEAIDEVAAKFDAKYVLLGHTRDDQAETVLLGLARGAGARSLSGMAELTGRYLRPMLGITRETTVQACLDAGLEAWDDPHNTEERFARVRVREAVLPVLEKELGPGIAEALARTADQLREDDEVLDHLAEHAYQEIVKAGSNSLTIAVKALADLAPAIRYRVIRLAGTTLGGHLHRSHVLEIDRLVTNWHGQKPLAVPSIRVERTGETIVLRITNTLKPGAR</sequence>
<dbReference type="AlphaFoldDB" id="A0A6J6I775"/>
<dbReference type="EMBL" id="CAEZUR010000133">
    <property type="protein sequence ID" value="CAB4616608.1"/>
    <property type="molecule type" value="Genomic_DNA"/>
</dbReference>
<dbReference type="InterPro" id="IPR015262">
    <property type="entry name" value="tRNA_Ile_lys_synt_subst-bd"/>
</dbReference>
<dbReference type="InterPro" id="IPR011063">
    <property type="entry name" value="TilS/TtcA_N"/>
</dbReference>
<gene>
    <name evidence="10" type="ORF">UFOPK1843_01167</name>
</gene>
<proteinExistence type="inferred from homology"/>
<organism evidence="10">
    <name type="scientific">freshwater metagenome</name>
    <dbReference type="NCBI Taxonomy" id="449393"/>
    <lineage>
        <taxon>unclassified sequences</taxon>
        <taxon>metagenomes</taxon>
        <taxon>ecological metagenomes</taxon>
    </lineage>
</organism>
<feature type="domain" description="tRNA(Ile)-lysidine/2-thiocytidine synthase N-terminal" evidence="8">
    <location>
        <begin position="33"/>
        <end position="207"/>
    </location>
</feature>
<evidence type="ECO:0000256" key="6">
    <source>
        <dbReference type="ARBA" id="ARBA00022840"/>
    </source>
</evidence>
<evidence type="ECO:0000259" key="8">
    <source>
        <dbReference type="Pfam" id="PF01171"/>
    </source>
</evidence>
<dbReference type="GO" id="GO:0005737">
    <property type="term" value="C:cytoplasm"/>
    <property type="evidence" value="ECO:0007669"/>
    <property type="project" value="InterPro"/>
</dbReference>